<feature type="compositionally biased region" description="Low complexity" evidence="3">
    <location>
        <begin position="1"/>
        <end position="18"/>
    </location>
</feature>
<dbReference type="InterPro" id="IPR058678">
    <property type="entry name" value="ARM_PUB"/>
</dbReference>
<name>A0A5J9VPR1_9POAL</name>
<feature type="compositionally biased region" description="Low complexity" evidence="3">
    <location>
        <begin position="42"/>
        <end position="56"/>
    </location>
</feature>
<sequence length="548" mass="56288">MVSLAGSQIPSPSPGQSPCASARPLRRPGHSMRTIRSALLQPDSAPGSPAAAAAASRADDDEEDIENLTDSVIDFHLSELAATAGPAHPAAVAKSSSAINAAATELLDLSRDFSDFCSSFNSDISGELERLAAAAGAAPPPPAARSAAPEPAAAAAVDLDELESMDLSADAAPLERVEPFVLACVRALGPEAAPDARRAAAARIRLLAKHRSDIRELIGVSGAIPALVPLLRSTDPVAQENAVTALLNLSLEERNRSAITAAGAIKPLVYALRTGTAAAKQNAACALLSLSGIEENRATIGACGAVPPLVALLSAGSTRGKKDALTTLYRLCSARRNKERAVSAGAVVPLVHLIGERGSGTSEKAMVVLGSLAGIAEGRDAVVEAGGIPALVEAIEDGPSREKEFAVVALLQLCSDSASNRALLVREGAIPPLVALSQSGSARAKHKAETLLGQLREQRQGGGCGAGPVAATSLASSVRRRSVNNSWFWFDDVNMNAFVADGWLGWLDVRVVIGGTLAWLWSGFFSVIKLGTVYTAVMDAGADGGLAW</sequence>
<keyword evidence="6" id="KW-1185">Reference proteome</keyword>
<dbReference type="EMBL" id="RWGY01000007">
    <property type="protein sequence ID" value="TVU38183.1"/>
    <property type="molecule type" value="Genomic_DNA"/>
</dbReference>
<dbReference type="PROSITE" id="PS50176">
    <property type="entry name" value="ARM_REPEAT"/>
    <property type="match status" value="1"/>
</dbReference>
<dbReference type="OrthoDB" id="7537227at2759"/>
<dbReference type="FunFam" id="1.25.10.10:FF:000322">
    <property type="entry name" value="U-box domain-containing protein 4"/>
    <property type="match status" value="1"/>
</dbReference>
<reference evidence="5 6" key="1">
    <citation type="journal article" date="2019" name="Sci. Rep.">
        <title>A high-quality genome of Eragrostis curvula grass provides insights into Poaceae evolution and supports new strategies to enhance forage quality.</title>
        <authorList>
            <person name="Carballo J."/>
            <person name="Santos B.A.C.M."/>
            <person name="Zappacosta D."/>
            <person name="Garbus I."/>
            <person name="Selva J.P."/>
            <person name="Gallo C.A."/>
            <person name="Diaz A."/>
            <person name="Albertini E."/>
            <person name="Caccamo M."/>
            <person name="Echenique V."/>
        </authorList>
    </citation>
    <scope>NUCLEOTIDE SEQUENCE [LARGE SCALE GENOMIC DNA]</scope>
    <source>
        <strain evidence="6">cv. Victoria</strain>
        <tissue evidence="5">Leaf</tissue>
    </source>
</reference>
<evidence type="ECO:0000256" key="2">
    <source>
        <dbReference type="PROSITE-ProRule" id="PRU00259"/>
    </source>
</evidence>
<feature type="non-terminal residue" evidence="5">
    <location>
        <position position="1"/>
    </location>
</feature>
<dbReference type="SMART" id="SM00185">
    <property type="entry name" value="ARM"/>
    <property type="match status" value="6"/>
</dbReference>
<dbReference type="Pfam" id="PF25598">
    <property type="entry name" value="ARM_PUB"/>
    <property type="match status" value="1"/>
</dbReference>
<feature type="domain" description="U-box" evidence="4">
    <location>
        <begin position="196"/>
        <end position="457"/>
    </location>
</feature>
<dbReference type="SUPFAM" id="SSF48371">
    <property type="entry name" value="ARM repeat"/>
    <property type="match status" value="1"/>
</dbReference>
<organism evidence="5 6">
    <name type="scientific">Eragrostis curvula</name>
    <name type="common">weeping love grass</name>
    <dbReference type="NCBI Taxonomy" id="38414"/>
    <lineage>
        <taxon>Eukaryota</taxon>
        <taxon>Viridiplantae</taxon>
        <taxon>Streptophyta</taxon>
        <taxon>Embryophyta</taxon>
        <taxon>Tracheophyta</taxon>
        <taxon>Spermatophyta</taxon>
        <taxon>Magnoliopsida</taxon>
        <taxon>Liliopsida</taxon>
        <taxon>Poales</taxon>
        <taxon>Poaceae</taxon>
        <taxon>PACMAD clade</taxon>
        <taxon>Chloridoideae</taxon>
        <taxon>Eragrostideae</taxon>
        <taxon>Eragrostidinae</taxon>
        <taxon>Eragrostis</taxon>
    </lineage>
</organism>
<proteinExistence type="predicted"/>
<evidence type="ECO:0000313" key="5">
    <source>
        <dbReference type="EMBL" id="TVU38183.1"/>
    </source>
</evidence>
<gene>
    <name evidence="5" type="ORF">EJB05_11539</name>
</gene>
<dbReference type="InterPro" id="IPR016024">
    <property type="entry name" value="ARM-type_fold"/>
</dbReference>
<dbReference type="PANTHER" id="PTHR23315">
    <property type="entry name" value="U BOX DOMAIN-CONTAINING"/>
    <property type="match status" value="1"/>
</dbReference>
<evidence type="ECO:0000259" key="4">
    <source>
        <dbReference type="Pfam" id="PF25598"/>
    </source>
</evidence>
<feature type="region of interest" description="Disordered" evidence="3">
    <location>
        <begin position="1"/>
        <end position="64"/>
    </location>
</feature>
<dbReference type="FunFam" id="1.25.10.10:FF:000308">
    <property type="entry name" value="U-box domain-containing protein 4"/>
    <property type="match status" value="1"/>
</dbReference>
<evidence type="ECO:0000256" key="3">
    <source>
        <dbReference type="SAM" id="MobiDB-lite"/>
    </source>
</evidence>
<dbReference type="PANTHER" id="PTHR23315:SF129">
    <property type="entry name" value="ARM REPEAT SUPERFAMILY PROTEIN"/>
    <property type="match status" value="1"/>
</dbReference>
<dbReference type="InterPro" id="IPR011989">
    <property type="entry name" value="ARM-like"/>
</dbReference>
<dbReference type="AlphaFoldDB" id="A0A5J9VPR1"/>
<protein>
    <recommendedName>
        <fullName evidence="4">U-box domain-containing protein</fullName>
    </recommendedName>
</protein>
<evidence type="ECO:0000313" key="6">
    <source>
        <dbReference type="Proteomes" id="UP000324897"/>
    </source>
</evidence>
<dbReference type="Gene3D" id="1.25.10.10">
    <property type="entry name" value="Leucine-rich Repeat Variant"/>
    <property type="match status" value="2"/>
</dbReference>
<dbReference type="Proteomes" id="UP000324897">
    <property type="component" value="Chromosome 4"/>
</dbReference>
<evidence type="ECO:0000256" key="1">
    <source>
        <dbReference type="ARBA" id="ARBA00022786"/>
    </source>
</evidence>
<accession>A0A5J9VPR1</accession>
<keyword evidence="1" id="KW-0833">Ubl conjugation pathway</keyword>
<comment type="caution">
    <text evidence="5">The sequence shown here is derived from an EMBL/GenBank/DDBJ whole genome shotgun (WGS) entry which is preliminary data.</text>
</comment>
<dbReference type="Gramene" id="TVU38183">
    <property type="protein sequence ID" value="TVU38183"/>
    <property type="gene ID" value="EJB05_11539"/>
</dbReference>
<dbReference type="InterPro" id="IPR000225">
    <property type="entry name" value="Armadillo"/>
</dbReference>
<feature type="repeat" description="ARM" evidence="2">
    <location>
        <begin position="222"/>
        <end position="264"/>
    </location>
</feature>